<evidence type="ECO:0000313" key="1">
    <source>
        <dbReference type="EMBL" id="ACH67094.1"/>
    </source>
</evidence>
<sequence>MLKLIILKNDFLMQKLIKSKKASILALKVPFLTLYIDF</sequence>
<organism evidence="1 2">
    <name type="scientific">Aliivibrio fischeri (strain MJ11)</name>
    <name type="common">Vibrio fischeri</name>
    <dbReference type="NCBI Taxonomy" id="388396"/>
    <lineage>
        <taxon>Bacteria</taxon>
        <taxon>Pseudomonadati</taxon>
        <taxon>Pseudomonadota</taxon>
        <taxon>Gammaproteobacteria</taxon>
        <taxon>Vibrionales</taxon>
        <taxon>Vibrionaceae</taxon>
        <taxon>Aliivibrio</taxon>
    </lineage>
</organism>
<accession>B5FA65</accession>
<reference evidence="2" key="1">
    <citation type="submission" date="2008-08" db="EMBL/GenBank/DDBJ databases">
        <title>Complete sequence of Vibrio fischeri strain MJ11.</title>
        <authorList>
            <person name="Mandel M.J."/>
            <person name="Stabb E.V."/>
            <person name="Ruby E.G."/>
            <person name="Ferriera S."/>
            <person name="Johnson J."/>
            <person name="Kravitz S."/>
            <person name="Beeson K."/>
            <person name="Sutton G."/>
            <person name="Rogers Y.-H."/>
            <person name="Friedman R."/>
            <person name="Frazier M."/>
            <person name="Venter J.C."/>
        </authorList>
    </citation>
    <scope>NUCLEOTIDE SEQUENCE [LARGE SCALE GENOMIC DNA]</scope>
    <source>
        <strain evidence="2">MJ11</strain>
    </source>
</reference>
<protein>
    <submittedName>
        <fullName evidence="1">Uncharacterized protein</fullName>
    </submittedName>
</protein>
<reference evidence="1 2" key="2">
    <citation type="journal article" date="2009" name="Nature">
        <title>A single regulatory gene is sufficient to alter bacterial host range.</title>
        <authorList>
            <person name="Mandel M.J."/>
            <person name="Wollenberg M.S."/>
            <person name="Stabb E.V."/>
            <person name="Visick K.L."/>
            <person name="Ruby E.G."/>
        </authorList>
    </citation>
    <scope>NUCLEOTIDE SEQUENCE [LARGE SCALE GENOMIC DNA]</scope>
    <source>
        <strain evidence="1 2">MJ11</strain>
    </source>
</reference>
<evidence type="ECO:0000313" key="2">
    <source>
        <dbReference type="Proteomes" id="UP000001857"/>
    </source>
</evidence>
<proteinExistence type="predicted"/>
<dbReference type="Proteomes" id="UP000001857">
    <property type="component" value="Chromosome I"/>
</dbReference>
<dbReference type="KEGG" id="vfm:VFMJ11_0471"/>
<dbReference type="HOGENOM" id="CLU_3334523_0_0_6"/>
<gene>
    <name evidence="1" type="ordered locus">VFMJ11_0471</name>
</gene>
<name>B5FA65_ALIFM</name>
<dbReference type="AlphaFoldDB" id="B5FA65"/>
<dbReference type="EMBL" id="CP001139">
    <property type="protein sequence ID" value="ACH67094.1"/>
    <property type="molecule type" value="Genomic_DNA"/>
</dbReference>